<organism evidence="3 4">
    <name type="scientific">Thauera propionica</name>
    <dbReference type="NCBI Taxonomy" id="2019431"/>
    <lineage>
        <taxon>Bacteria</taxon>
        <taxon>Pseudomonadati</taxon>
        <taxon>Pseudomonadota</taxon>
        <taxon>Betaproteobacteria</taxon>
        <taxon>Rhodocyclales</taxon>
        <taxon>Zoogloeaceae</taxon>
        <taxon>Thauera</taxon>
    </lineage>
</organism>
<dbReference type="Gene3D" id="3.40.1620.10">
    <property type="entry name" value="YefM-like domain"/>
    <property type="match status" value="1"/>
</dbReference>
<dbReference type="NCBIfam" id="TIGR01552">
    <property type="entry name" value="phd_fam"/>
    <property type="match status" value="1"/>
</dbReference>
<dbReference type="EMBL" id="NOIH01000039">
    <property type="protein sequence ID" value="OYD52441.1"/>
    <property type="molecule type" value="Genomic_DNA"/>
</dbReference>
<sequence length="82" mass="8836">MPPVTVLQAKSILSRLVRAVEEGSEREIIITRNGRPVARLVPFEAPSAEPRLGIAKGVFTVPEDLNARNAELAALFQGKADS</sequence>
<gene>
    <name evidence="3" type="ORF">CGK74_17930</name>
</gene>
<keyword evidence="4" id="KW-1185">Reference proteome</keyword>
<dbReference type="AlphaFoldDB" id="A0A235ETV6"/>
<comment type="function">
    <text evidence="2">Antitoxin component of a type II toxin-antitoxin (TA) system.</text>
</comment>
<protein>
    <recommendedName>
        <fullName evidence="2">Antitoxin</fullName>
    </recommendedName>
</protein>
<comment type="caution">
    <text evidence="3">The sequence shown here is derived from an EMBL/GenBank/DDBJ whole genome shotgun (WGS) entry which is preliminary data.</text>
</comment>
<proteinExistence type="inferred from homology"/>
<dbReference type="Proteomes" id="UP000215181">
    <property type="component" value="Unassembled WGS sequence"/>
</dbReference>
<evidence type="ECO:0000256" key="2">
    <source>
        <dbReference type="RuleBase" id="RU362080"/>
    </source>
</evidence>
<evidence type="ECO:0000313" key="4">
    <source>
        <dbReference type="Proteomes" id="UP000215181"/>
    </source>
</evidence>
<dbReference type="RefSeq" id="WP_094269746.1">
    <property type="nucleotide sequence ID" value="NZ_NOIH01000039.1"/>
</dbReference>
<dbReference type="InterPro" id="IPR036165">
    <property type="entry name" value="YefM-like_sf"/>
</dbReference>
<evidence type="ECO:0000313" key="3">
    <source>
        <dbReference type="EMBL" id="OYD52441.1"/>
    </source>
</evidence>
<dbReference type="Pfam" id="PF02604">
    <property type="entry name" value="PhdYeFM_antitox"/>
    <property type="match status" value="1"/>
</dbReference>
<dbReference type="OrthoDB" id="9800503at2"/>
<name>A0A235ETV6_9RHOO</name>
<accession>A0A235ETV6</accession>
<reference evidence="3 4" key="1">
    <citation type="submission" date="2017-07" db="EMBL/GenBank/DDBJ databases">
        <title>Thauera sp. KNDSS-Mac4 genome sequence and assembly.</title>
        <authorList>
            <person name="Mayilraj S."/>
        </authorList>
    </citation>
    <scope>NUCLEOTIDE SEQUENCE [LARGE SCALE GENOMIC DNA]</scope>
    <source>
        <strain evidence="3 4">KNDSS-Mac4</strain>
    </source>
</reference>
<dbReference type="InterPro" id="IPR006442">
    <property type="entry name" value="Antitoxin_Phd/YefM"/>
</dbReference>
<evidence type="ECO:0000256" key="1">
    <source>
        <dbReference type="ARBA" id="ARBA00009981"/>
    </source>
</evidence>
<dbReference type="SUPFAM" id="SSF143120">
    <property type="entry name" value="YefM-like"/>
    <property type="match status" value="1"/>
</dbReference>
<comment type="similarity">
    <text evidence="1 2">Belongs to the phD/YefM antitoxin family.</text>
</comment>